<comment type="similarity">
    <text evidence="7 8">Belongs to the PINc/VapC protein family.</text>
</comment>
<dbReference type="InterPro" id="IPR050556">
    <property type="entry name" value="Type_II_TA_system_RNase"/>
</dbReference>
<gene>
    <name evidence="8" type="primary">vapC</name>
    <name evidence="10" type="ORF">BJF93_02735</name>
</gene>
<dbReference type="CDD" id="cd09871">
    <property type="entry name" value="PIN_MtVapC28-VapC30-like"/>
    <property type="match status" value="1"/>
</dbReference>
<dbReference type="Gene3D" id="3.40.50.1010">
    <property type="entry name" value="5'-nuclease"/>
    <property type="match status" value="1"/>
</dbReference>
<dbReference type="PANTHER" id="PTHR33653:SF1">
    <property type="entry name" value="RIBONUCLEASE VAPC2"/>
    <property type="match status" value="1"/>
</dbReference>
<evidence type="ECO:0000256" key="1">
    <source>
        <dbReference type="ARBA" id="ARBA00001946"/>
    </source>
</evidence>
<accession>A0A1Q9AZ67</accession>
<name>A0A1Q9AZ67_9HYPH</name>
<reference evidence="10 11" key="1">
    <citation type="submission" date="2016-09" db="EMBL/GenBank/DDBJ databases">
        <title>Rhizobium sp. nov., a novel species isolated from the rice rhizosphere.</title>
        <authorList>
            <person name="Zhao J."/>
            <person name="Zhang X."/>
        </authorList>
    </citation>
    <scope>NUCLEOTIDE SEQUENCE [LARGE SCALE GENOMIC DNA]</scope>
    <source>
        <strain evidence="10 11">1.7048</strain>
    </source>
</reference>
<dbReference type="AlphaFoldDB" id="A0A1Q9AZ67"/>
<dbReference type="GO" id="GO:0016787">
    <property type="term" value="F:hydrolase activity"/>
    <property type="evidence" value="ECO:0007669"/>
    <property type="project" value="UniProtKB-KW"/>
</dbReference>
<feature type="binding site" evidence="8">
    <location>
        <position position="97"/>
    </location>
    <ligand>
        <name>Mg(2+)</name>
        <dbReference type="ChEBI" id="CHEBI:18420"/>
    </ligand>
</feature>
<keyword evidence="8" id="KW-0800">Toxin</keyword>
<evidence type="ECO:0000256" key="2">
    <source>
        <dbReference type="ARBA" id="ARBA00022649"/>
    </source>
</evidence>
<organism evidence="10 11">
    <name type="scientific">Xaviernesmea oryzae</name>
    <dbReference type="NCBI Taxonomy" id="464029"/>
    <lineage>
        <taxon>Bacteria</taxon>
        <taxon>Pseudomonadati</taxon>
        <taxon>Pseudomonadota</taxon>
        <taxon>Alphaproteobacteria</taxon>
        <taxon>Hyphomicrobiales</taxon>
        <taxon>Rhizobiaceae</taxon>
        <taxon>Rhizobium/Agrobacterium group</taxon>
        <taxon>Xaviernesmea</taxon>
    </lineage>
</organism>
<comment type="caution">
    <text evidence="10">The sequence shown here is derived from an EMBL/GenBank/DDBJ whole genome shotgun (WGS) entry which is preliminary data.</text>
</comment>
<dbReference type="SUPFAM" id="SSF88723">
    <property type="entry name" value="PIN domain-like"/>
    <property type="match status" value="1"/>
</dbReference>
<evidence type="ECO:0000313" key="11">
    <source>
        <dbReference type="Proteomes" id="UP000186364"/>
    </source>
</evidence>
<evidence type="ECO:0000256" key="3">
    <source>
        <dbReference type="ARBA" id="ARBA00022722"/>
    </source>
</evidence>
<feature type="binding site" evidence="8">
    <location>
        <position position="5"/>
    </location>
    <ligand>
        <name>Mg(2+)</name>
        <dbReference type="ChEBI" id="CHEBI:18420"/>
    </ligand>
</feature>
<sequence>MIAVDTSALIAILQKEPRAAVCRAAPVSYDRLLLSAGTYVEAMIVAARRGLPAEMDDLIQISISDIIPVTPDRARRASAAYRRWGKGFHPAGLNYGDCFAYSLAEEFGCPLLFIGEDFARTDLAPAVSVA</sequence>
<dbReference type="GO" id="GO:0000287">
    <property type="term" value="F:magnesium ion binding"/>
    <property type="evidence" value="ECO:0007669"/>
    <property type="project" value="UniProtKB-UniRule"/>
</dbReference>
<proteinExistence type="inferred from homology"/>
<dbReference type="InterPro" id="IPR029060">
    <property type="entry name" value="PIN-like_dom_sf"/>
</dbReference>
<dbReference type="EC" id="3.1.-.-" evidence="8"/>
<evidence type="ECO:0000313" key="10">
    <source>
        <dbReference type="EMBL" id="OLP60997.1"/>
    </source>
</evidence>
<evidence type="ECO:0000259" key="9">
    <source>
        <dbReference type="Pfam" id="PF01850"/>
    </source>
</evidence>
<dbReference type="InterPro" id="IPR002716">
    <property type="entry name" value="PIN_dom"/>
</dbReference>
<evidence type="ECO:0000256" key="8">
    <source>
        <dbReference type="HAMAP-Rule" id="MF_00265"/>
    </source>
</evidence>
<evidence type="ECO:0000256" key="6">
    <source>
        <dbReference type="ARBA" id="ARBA00022842"/>
    </source>
</evidence>
<dbReference type="OrthoDB" id="32625at2"/>
<comment type="cofactor">
    <cofactor evidence="1 8">
        <name>Mg(2+)</name>
        <dbReference type="ChEBI" id="CHEBI:18420"/>
    </cofactor>
</comment>
<keyword evidence="3 8" id="KW-0540">Nuclease</keyword>
<comment type="function">
    <text evidence="8">Toxic component of a toxin-antitoxin (TA) system. An RNase.</text>
</comment>
<dbReference type="RefSeq" id="WP_075626889.1">
    <property type="nucleotide sequence ID" value="NZ_FOAM01000006.1"/>
</dbReference>
<keyword evidence="2 8" id="KW-1277">Toxin-antitoxin system</keyword>
<dbReference type="PANTHER" id="PTHR33653">
    <property type="entry name" value="RIBONUCLEASE VAPC2"/>
    <property type="match status" value="1"/>
</dbReference>
<dbReference type="GO" id="GO:0090729">
    <property type="term" value="F:toxin activity"/>
    <property type="evidence" value="ECO:0007669"/>
    <property type="project" value="UniProtKB-KW"/>
</dbReference>
<keyword evidence="6 8" id="KW-0460">Magnesium</keyword>
<evidence type="ECO:0000256" key="7">
    <source>
        <dbReference type="ARBA" id="ARBA00038093"/>
    </source>
</evidence>
<dbReference type="GO" id="GO:0004540">
    <property type="term" value="F:RNA nuclease activity"/>
    <property type="evidence" value="ECO:0007669"/>
    <property type="project" value="InterPro"/>
</dbReference>
<evidence type="ECO:0000256" key="4">
    <source>
        <dbReference type="ARBA" id="ARBA00022723"/>
    </source>
</evidence>
<keyword evidence="4 8" id="KW-0479">Metal-binding</keyword>
<keyword evidence="5 8" id="KW-0378">Hydrolase</keyword>
<feature type="domain" description="PIN" evidence="9">
    <location>
        <begin position="2"/>
        <end position="122"/>
    </location>
</feature>
<dbReference type="InterPro" id="IPR022907">
    <property type="entry name" value="VapC_family"/>
</dbReference>
<dbReference type="Proteomes" id="UP000186364">
    <property type="component" value="Unassembled WGS sequence"/>
</dbReference>
<keyword evidence="11" id="KW-1185">Reference proteome</keyword>
<evidence type="ECO:0000256" key="5">
    <source>
        <dbReference type="ARBA" id="ARBA00022801"/>
    </source>
</evidence>
<dbReference type="EMBL" id="MKIP01000034">
    <property type="protein sequence ID" value="OLP60997.1"/>
    <property type="molecule type" value="Genomic_DNA"/>
</dbReference>
<dbReference type="HAMAP" id="MF_00265">
    <property type="entry name" value="VapC_Nob1"/>
    <property type="match status" value="1"/>
</dbReference>
<dbReference type="Pfam" id="PF01850">
    <property type="entry name" value="PIN"/>
    <property type="match status" value="1"/>
</dbReference>
<protein>
    <recommendedName>
        <fullName evidence="8">Ribonuclease VapC</fullName>
        <shortName evidence="8">RNase VapC</shortName>
        <ecNumber evidence="8">3.1.-.-</ecNumber>
    </recommendedName>
    <alternativeName>
        <fullName evidence="8">Toxin VapC</fullName>
    </alternativeName>
</protein>